<reference evidence="1" key="1">
    <citation type="submission" date="2022-06" db="EMBL/GenBank/DDBJ databases">
        <title>Aeoliella straminimaris, a novel planctomycete from sediments.</title>
        <authorList>
            <person name="Vitorino I.R."/>
            <person name="Lage O.M."/>
        </authorList>
    </citation>
    <scope>NUCLEOTIDE SEQUENCE</scope>
    <source>
        <strain evidence="1">ICT_H6.2</strain>
    </source>
</reference>
<dbReference type="Proteomes" id="UP001155241">
    <property type="component" value="Unassembled WGS sequence"/>
</dbReference>
<evidence type="ECO:0000313" key="1">
    <source>
        <dbReference type="EMBL" id="MCO6047378.1"/>
    </source>
</evidence>
<name>A0A9X2FFP9_9BACT</name>
<evidence type="ECO:0000313" key="2">
    <source>
        <dbReference type="Proteomes" id="UP001155241"/>
    </source>
</evidence>
<organism evidence="1 2">
    <name type="scientific">Aeoliella straminimaris</name>
    <dbReference type="NCBI Taxonomy" id="2954799"/>
    <lineage>
        <taxon>Bacteria</taxon>
        <taxon>Pseudomonadati</taxon>
        <taxon>Planctomycetota</taxon>
        <taxon>Planctomycetia</taxon>
        <taxon>Pirellulales</taxon>
        <taxon>Lacipirellulaceae</taxon>
        <taxon>Aeoliella</taxon>
    </lineage>
</organism>
<protein>
    <submittedName>
        <fullName evidence="1">Uncharacterized protein</fullName>
    </submittedName>
</protein>
<keyword evidence="2" id="KW-1185">Reference proteome</keyword>
<sequence length="618" mass="68366">MSACTLHAAVPNSEQLLPATTVAYVSIPDPTDLEARIKQTQLGQFAQDPSLKPFVDHLKESIPERLGDIKQRVGVSLEDLQAVAGGELAWGIVARQQGRAASVLLVDTSGKAADRDALIEKLDKYLMGLNSKKSSQEVSGVAITKYDVPPQDADDKARTAAYFIDGDLLCVADNSQAVSELASRLSAAPVDTLRSLEAYTAIMGKCRGESKTPANIRWFIQPFPLVDAMRTIRPRKSDTEDRLEQLRQQGFDAVKGIGGLVQVASTPKYDYVHHTAIYAPPAPGADGGDRYRLAMNIFKTPNRAGLELHNWTPRMIARYSTVNMDLLNAFDNVGSLFDSMIAGYDGAFETAMKRFKEDPFGPRIDFRNEIIASLGTRICAMTDYTLPINTDSERFLVAIEVKPDKEKTLKVALGKYLEKDDYIQKKLEERDIWEFQPEEEEVLDLGSLQDGGLVPQGAVEEETERLLTHSAVCVDDGQLFIASDVEFLRLAFKQAAENESLAGSYDYQAVAAALSSLAPNKECGWSFTRTDEAIRPTYALLRENRLPQGESFFARLLNELLTSPADQKNQLLRKQKLDGSELPSFELARRYFGPAGRIIRADEDGWLMTGVLLNKAEN</sequence>
<gene>
    <name evidence="1" type="ORF">NG895_26040</name>
</gene>
<proteinExistence type="predicted"/>
<dbReference type="AlphaFoldDB" id="A0A9X2FFP9"/>
<dbReference type="RefSeq" id="WP_252855489.1">
    <property type="nucleotide sequence ID" value="NZ_JAMXLR010000092.1"/>
</dbReference>
<comment type="caution">
    <text evidence="1">The sequence shown here is derived from an EMBL/GenBank/DDBJ whole genome shotgun (WGS) entry which is preliminary data.</text>
</comment>
<dbReference type="EMBL" id="JAMXLR010000092">
    <property type="protein sequence ID" value="MCO6047378.1"/>
    <property type="molecule type" value="Genomic_DNA"/>
</dbReference>
<accession>A0A9X2FFP9</accession>